<dbReference type="Gene3D" id="3.30.390.130">
    <property type="match status" value="1"/>
</dbReference>
<evidence type="ECO:0000313" key="7">
    <source>
        <dbReference type="EMBL" id="KEI69960.1"/>
    </source>
</evidence>
<evidence type="ECO:0000256" key="2">
    <source>
        <dbReference type="ARBA" id="ARBA00004906"/>
    </source>
</evidence>
<proteinExistence type="predicted"/>
<comment type="pathway">
    <text evidence="2">Protein modification; protein ubiquitination.</text>
</comment>
<evidence type="ECO:0000259" key="6">
    <source>
        <dbReference type="Pfam" id="PF18102"/>
    </source>
</evidence>
<evidence type="ECO:0000256" key="3">
    <source>
        <dbReference type="ARBA" id="ARBA00012483"/>
    </source>
</evidence>
<keyword evidence="8" id="KW-1185">Reference proteome</keyword>
<feature type="domain" description="Deltex C-terminal" evidence="6">
    <location>
        <begin position="1"/>
        <end position="136"/>
    </location>
</feature>
<comment type="caution">
    <text evidence="7">The sequence shown here is derived from an EMBL/GenBank/DDBJ whole genome shotgun (WGS) entry which is preliminary data.</text>
</comment>
<dbReference type="InterPro" id="IPR039399">
    <property type="entry name" value="Deltex_C_sf"/>
</dbReference>
<dbReference type="RefSeq" id="WP_020584547.1">
    <property type="nucleotide sequence ID" value="NZ_JOJP01000001.1"/>
</dbReference>
<evidence type="ECO:0000256" key="5">
    <source>
        <dbReference type="ARBA" id="ARBA00022723"/>
    </source>
</evidence>
<dbReference type="PANTHER" id="PTHR12622">
    <property type="entry name" value="DELTEX-RELATED"/>
    <property type="match status" value="1"/>
</dbReference>
<protein>
    <recommendedName>
        <fullName evidence="3">RING-type E3 ubiquitin transferase</fullName>
        <ecNumber evidence="3">2.3.2.27</ecNumber>
    </recommendedName>
</protein>
<keyword evidence="5" id="KW-0479">Metal-binding</keyword>
<dbReference type="InterPro" id="IPR039396">
    <property type="entry name" value="Deltex_C"/>
</dbReference>
<dbReference type="EMBL" id="JOJP01000001">
    <property type="protein sequence ID" value="KEI69960.1"/>
    <property type="molecule type" value="Genomic_DNA"/>
</dbReference>
<dbReference type="EC" id="2.3.2.27" evidence="3"/>
<name>A0A081K734_9GAMM</name>
<evidence type="ECO:0000313" key="8">
    <source>
        <dbReference type="Proteomes" id="UP000027997"/>
    </source>
</evidence>
<dbReference type="AlphaFoldDB" id="A0A081K734"/>
<dbReference type="GO" id="GO:0007219">
    <property type="term" value="P:Notch signaling pathway"/>
    <property type="evidence" value="ECO:0007669"/>
    <property type="project" value="InterPro"/>
</dbReference>
<dbReference type="InterPro" id="IPR039398">
    <property type="entry name" value="Deltex_fam"/>
</dbReference>
<dbReference type="STRING" id="305900.GV64_03655"/>
<dbReference type="GO" id="GO:0046872">
    <property type="term" value="F:metal ion binding"/>
    <property type="evidence" value="ECO:0007669"/>
    <property type="project" value="UniProtKB-KW"/>
</dbReference>
<gene>
    <name evidence="7" type="ORF">GV64_03655</name>
</gene>
<keyword evidence="4" id="KW-0808">Transferase</keyword>
<reference evidence="7 8" key="1">
    <citation type="submission" date="2014-06" db="EMBL/GenBank/DDBJ databases">
        <title>Whole Genome Sequences of Three Symbiotic Endozoicomonas Bacteria.</title>
        <authorList>
            <person name="Neave M.J."/>
            <person name="Apprill A."/>
            <person name="Voolstra C.R."/>
        </authorList>
    </citation>
    <scope>NUCLEOTIDE SEQUENCE [LARGE SCALE GENOMIC DNA]</scope>
    <source>
        <strain evidence="7 8">DSM 22380</strain>
    </source>
</reference>
<evidence type="ECO:0000256" key="1">
    <source>
        <dbReference type="ARBA" id="ARBA00000900"/>
    </source>
</evidence>
<comment type="catalytic activity">
    <reaction evidence="1">
        <text>S-ubiquitinyl-[E2 ubiquitin-conjugating enzyme]-L-cysteine + [acceptor protein]-L-lysine = [E2 ubiquitin-conjugating enzyme]-L-cysteine + N(6)-ubiquitinyl-[acceptor protein]-L-lysine.</text>
        <dbReference type="EC" id="2.3.2.27"/>
    </reaction>
</comment>
<dbReference type="Pfam" id="PF18102">
    <property type="entry name" value="DTC"/>
    <property type="match status" value="1"/>
</dbReference>
<accession>A0A081K734</accession>
<dbReference type="GO" id="GO:0016567">
    <property type="term" value="P:protein ubiquitination"/>
    <property type="evidence" value="ECO:0007669"/>
    <property type="project" value="UniProtKB-UniPathway"/>
</dbReference>
<dbReference type="Proteomes" id="UP000027997">
    <property type="component" value="Unassembled WGS sequence"/>
</dbReference>
<organism evidence="7 8">
    <name type="scientific">Endozoicomonas elysicola</name>
    <dbReference type="NCBI Taxonomy" id="305900"/>
    <lineage>
        <taxon>Bacteria</taxon>
        <taxon>Pseudomonadati</taxon>
        <taxon>Pseudomonadota</taxon>
        <taxon>Gammaproteobacteria</taxon>
        <taxon>Oceanospirillales</taxon>
        <taxon>Endozoicomonadaceae</taxon>
        <taxon>Endozoicomonas</taxon>
    </lineage>
</organism>
<dbReference type="GO" id="GO:0061630">
    <property type="term" value="F:ubiquitin protein ligase activity"/>
    <property type="evidence" value="ECO:0007669"/>
    <property type="project" value="UniProtKB-EC"/>
</dbReference>
<sequence length="172" mass="19454">MTIELHKNKSVDGYPRVGSFKIIYNFRSGIQGKEHYHPGVRYDGTQRECFLPANSRGIEVLAMLKIAWERRLIFTIDKSETTQKENQIVWNGIHHKTSPTDDGGFDANGKPIYIRNAFPDMNYLDNVTLELASMGVRPSDIKGMNITKRTTLDGMKTEGDDEAFQLVSDAAK</sequence>
<evidence type="ECO:0000256" key="4">
    <source>
        <dbReference type="ARBA" id="ARBA00022679"/>
    </source>
</evidence>
<dbReference type="UniPathway" id="UPA00143"/>